<gene>
    <name evidence="3" type="ORF">NSA47_10570</name>
</gene>
<keyword evidence="1" id="KW-0808">Transferase</keyword>
<organism evidence="3 4">
    <name type="scientific">Irregularibacter muris</name>
    <dbReference type="NCBI Taxonomy" id="1796619"/>
    <lineage>
        <taxon>Bacteria</taxon>
        <taxon>Bacillati</taxon>
        <taxon>Bacillota</taxon>
        <taxon>Clostridia</taxon>
        <taxon>Eubacteriales</taxon>
        <taxon>Eubacteriaceae</taxon>
        <taxon>Irregularibacter</taxon>
    </lineage>
</organism>
<dbReference type="AlphaFoldDB" id="A0AAE3HF52"/>
<evidence type="ECO:0000259" key="2">
    <source>
        <dbReference type="Pfam" id="PF13649"/>
    </source>
</evidence>
<accession>A0AAE3HF52</accession>
<feature type="domain" description="Methyltransferase" evidence="2">
    <location>
        <begin position="46"/>
        <end position="142"/>
    </location>
</feature>
<dbReference type="InterPro" id="IPR041698">
    <property type="entry name" value="Methyltransf_25"/>
</dbReference>
<protein>
    <submittedName>
        <fullName evidence="3">Class I SAM-dependent methyltransferase</fullName>
    </submittedName>
</protein>
<dbReference type="GO" id="GO:0008168">
    <property type="term" value="F:methyltransferase activity"/>
    <property type="evidence" value="ECO:0007669"/>
    <property type="project" value="UniProtKB-KW"/>
</dbReference>
<dbReference type="PANTHER" id="PTHR43861">
    <property type="entry name" value="TRANS-ACONITATE 2-METHYLTRANSFERASE-RELATED"/>
    <property type="match status" value="1"/>
</dbReference>
<name>A0AAE3HF52_9FIRM</name>
<dbReference type="SUPFAM" id="SSF53335">
    <property type="entry name" value="S-adenosyl-L-methionine-dependent methyltransferases"/>
    <property type="match status" value="1"/>
</dbReference>
<evidence type="ECO:0000313" key="4">
    <source>
        <dbReference type="Proteomes" id="UP001205748"/>
    </source>
</evidence>
<dbReference type="Gene3D" id="3.40.50.150">
    <property type="entry name" value="Vaccinia Virus protein VP39"/>
    <property type="match status" value="1"/>
</dbReference>
<keyword evidence="4" id="KW-1185">Reference proteome</keyword>
<reference evidence="3" key="1">
    <citation type="submission" date="2022-07" db="EMBL/GenBank/DDBJ databases">
        <title>Enhanced cultured diversity of the mouse gut microbiota enables custom-made synthetic communities.</title>
        <authorList>
            <person name="Afrizal A."/>
        </authorList>
    </citation>
    <scope>NUCLEOTIDE SEQUENCE</scope>
    <source>
        <strain evidence="3">DSM 28593</strain>
    </source>
</reference>
<proteinExistence type="predicted"/>
<comment type="caution">
    <text evidence="3">The sequence shown here is derived from an EMBL/GenBank/DDBJ whole genome shotgun (WGS) entry which is preliminary data.</text>
</comment>
<dbReference type="RefSeq" id="WP_257531786.1">
    <property type="nucleotide sequence ID" value="NZ_JANKAS010000009.1"/>
</dbReference>
<keyword evidence="3" id="KW-0489">Methyltransferase</keyword>
<dbReference type="EMBL" id="JANKAS010000009">
    <property type="protein sequence ID" value="MCR1899427.1"/>
    <property type="molecule type" value="Genomic_DNA"/>
</dbReference>
<dbReference type="Pfam" id="PF13649">
    <property type="entry name" value="Methyltransf_25"/>
    <property type="match status" value="1"/>
</dbReference>
<sequence length="229" mass="26144">MRDNKTSQKAKDYDKNVIKTHELYSLFHEETFKVVKAINPAPKSWLDAGGGTGEIINRAKNIFPHAEFTLADPSSAMLDVAQEKFKEDVGLKIQYIEKGTEELSLPPSSFDVITSILSHHYFNEEDRKQATLNCFDMLKLGGVYITFETILPRTKRGIDIGLDRWYHDQINNGKSVEKAEKHISRFGKELFPISIQSHINLLEEVGFDTVELFWLSGMQAGFYGIKRNK</sequence>
<dbReference type="CDD" id="cd02440">
    <property type="entry name" value="AdoMet_MTases"/>
    <property type="match status" value="1"/>
</dbReference>
<dbReference type="GO" id="GO:0032259">
    <property type="term" value="P:methylation"/>
    <property type="evidence" value="ECO:0007669"/>
    <property type="project" value="UniProtKB-KW"/>
</dbReference>
<evidence type="ECO:0000313" key="3">
    <source>
        <dbReference type="EMBL" id="MCR1899427.1"/>
    </source>
</evidence>
<evidence type="ECO:0000256" key="1">
    <source>
        <dbReference type="ARBA" id="ARBA00022679"/>
    </source>
</evidence>
<dbReference type="InterPro" id="IPR029063">
    <property type="entry name" value="SAM-dependent_MTases_sf"/>
</dbReference>
<dbReference type="Proteomes" id="UP001205748">
    <property type="component" value="Unassembled WGS sequence"/>
</dbReference>